<dbReference type="SUPFAM" id="SSF49764">
    <property type="entry name" value="HSP20-like chaperones"/>
    <property type="match status" value="1"/>
</dbReference>
<dbReference type="InterPro" id="IPR007699">
    <property type="entry name" value="SGS_dom"/>
</dbReference>
<sequence length="404" mass="43608">MTDKQNLVENRVNELISSGNAAYVDDDFSAAAAAYSSALQISGITAKTAAQIYSLRAQASIRMEDYVKAVYDANLAIQADGSLDKAYLRKGIACFYLEEYETAKSAFLSGLSHTSKPEVFRLWLRKCEAELEEENAESVPSTSASQLHKENESSAKDQATHVAKQQEAEPISSPVSDTTGETCGTQKPAKYRHQWFQSPAAVTLAVMAKGIKAEQADISVQRQSVHIAIKAPRSEDAEYELALELFAPVVADSAKVEFLSTKVEIRLPKAEPNVHWASLEAAGGGAPAPAAAAAAAAAPPAGGGDSRPSYPSSYAAARKQVRDWDKIEGELKGEVEDEKLEGDAALQKLFRDIYANADEDTRRAMNKSFVESNGTVLSTNWSEIGSKKVECTPPEGMEVKKYDS</sequence>
<dbReference type="Pfam" id="PF04969">
    <property type="entry name" value="CS"/>
    <property type="match status" value="1"/>
</dbReference>
<dbReference type="SMART" id="SM00028">
    <property type="entry name" value="TPR"/>
    <property type="match status" value="3"/>
</dbReference>
<dbReference type="PROSITE" id="PS51048">
    <property type="entry name" value="SGS"/>
    <property type="match status" value="1"/>
</dbReference>
<protein>
    <submittedName>
        <fullName evidence="5">Suppressor of G2 allele of SKP1</fullName>
    </submittedName>
</protein>
<evidence type="ECO:0000259" key="4">
    <source>
        <dbReference type="PROSITE" id="PS51203"/>
    </source>
</evidence>
<evidence type="ECO:0000256" key="2">
    <source>
        <dbReference type="SAM" id="MobiDB-lite"/>
    </source>
</evidence>
<proteinExistence type="inferred from homology"/>
<dbReference type="CDD" id="cd06466">
    <property type="entry name" value="p23_CS_SGT1_like"/>
    <property type="match status" value="1"/>
</dbReference>
<dbReference type="Pfam" id="PF05002">
    <property type="entry name" value="SGS"/>
    <property type="match status" value="1"/>
</dbReference>
<dbReference type="SUPFAM" id="SSF48452">
    <property type="entry name" value="TPR-like"/>
    <property type="match status" value="1"/>
</dbReference>
<dbReference type="GO" id="GO:0051087">
    <property type="term" value="F:protein-folding chaperone binding"/>
    <property type="evidence" value="ECO:0007669"/>
    <property type="project" value="InterPro"/>
</dbReference>
<dbReference type="InterPro" id="IPR019734">
    <property type="entry name" value="TPR_rpt"/>
</dbReference>
<accession>A0A061S2F2</accession>
<reference evidence="5" key="1">
    <citation type="submission" date="2014-05" db="EMBL/GenBank/DDBJ databases">
        <title>The transcriptome of the halophilic microalga Tetraselmis sp. GSL018 isolated from the Great Salt Lake, Utah.</title>
        <authorList>
            <person name="Jinkerson R.E."/>
            <person name="D'Adamo S."/>
            <person name="Posewitz M.C."/>
        </authorList>
    </citation>
    <scope>NUCLEOTIDE SEQUENCE</scope>
    <source>
        <strain evidence="5">GSL018</strain>
    </source>
</reference>
<evidence type="ECO:0000259" key="3">
    <source>
        <dbReference type="PROSITE" id="PS51048"/>
    </source>
</evidence>
<dbReference type="EMBL" id="GBEZ01006015">
    <property type="protein sequence ID" value="JAC79352.1"/>
    <property type="molecule type" value="Transcribed_RNA"/>
</dbReference>
<dbReference type="AlphaFoldDB" id="A0A061S2F2"/>
<gene>
    <name evidence="5" type="primary">SGT1</name>
    <name evidence="5" type="ORF">TSPGSL018_12941</name>
</gene>
<dbReference type="InterPro" id="IPR011990">
    <property type="entry name" value="TPR-like_helical_dom_sf"/>
</dbReference>
<comment type="similarity">
    <text evidence="1">Belongs to the SGT1 family.</text>
</comment>
<dbReference type="InterPro" id="IPR008978">
    <property type="entry name" value="HSP20-like_chaperone"/>
</dbReference>
<dbReference type="InterPro" id="IPR007052">
    <property type="entry name" value="CS_dom"/>
</dbReference>
<dbReference type="PROSITE" id="PS51203">
    <property type="entry name" value="CS"/>
    <property type="match status" value="1"/>
</dbReference>
<feature type="domain" description="CS" evidence="4">
    <location>
        <begin position="188"/>
        <end position="280"/>
    </location>
</feature>
<evidence type="ECO:0000313" key="5">
    <source>
        <dbReference type="EMBL" id="JAC79352.1"/>
    </source>
</evidence>
<feature type="compositionally biased region" description="Polar residues" evidence="2">
    <location>
        <begin position="173"/>
        <end position="184"/>
    </location>
</feature>
<feature type="compositionally biased region" description="Basic and acidic residues" evidence="2">
    <location>
        <begin position="147"/>
        <end position="167"/>
    </location>
</feature>
<name>A0A061S2F2_9CHLO</name>
<feature type="domain" description="SGS" evidence="3">
    <location>
        <begin position="313"/>
        <end position="404"/>
    </location>
</feature>
<organism evidence="5">
    <name type="scientific">Tetraselmis sp. GSL018</name>
    <dbReference type="NCBI Taxonomy" id="582737"/>
    <lineage>
        <taxon>Eukaryota</taxon>
        <taxon>Viridiplantae</taxon>
        <taxon>Chlorophyta</taxon>
        <taxon>core chlorophytes</taxon>
        <taxon>Chlorodendrophyceae</taxon>
        <taxon>Chlorodendrales</taxon>
        <taxon>Chlorodendraceae</taxon>
        <taxon>Tetraselmis</taxon>
    </lineage>
</organism>
<dbReference type="Gene3D" id="1.25.40.10">
    <property type="entry name" value="Tetratricopeptide repeat domain"/>
    <property type="match status" value="1"/>
</dbReference>
<evidence type="ECO:0000256" key="1">
    <source>
        <dbReference type="ARBA" id="ARBA00008509"/>
    </source>
</evidence>
<dbReference type="InterPro" id="IPR044563">
    <property type="entry name" value="Sgt1-like"/>
</dbReference>
<dbReference type="PANTHER" id="PTHR45862">
    <property type="entry name" value="PROTEIN SGT1 HOMOLOG"/>
    <property type="match status" value="1"/>
</dbReference>
<feature type="region of interest" description="Disordered" evidence="2">
    <location>
        <begin position="134"/>
        <end position="184"/>
    </location>
</feature>
<dbReference type="Gene3D" id="2.60.40.790">
    <property type="match status" value="1"/>
</dbReference>